<dbReference type="InterPro" id="IPR050979">
    <property type="entry name" value="LD-transpeptidase"/>
</dbReference>
<keyword evidence="5 7" id="KW-0573">Peptidoglycan synthesis</keyword>
<dbReference type="AlphaFoldDB" id="A0A5B8YM47"/>
<name>A0A5B8YM47_9FLAO</name>
<dbReference type="GO" id="GO:0071972">
    <property type="term" value="F:peptidoglycan L,D-transpeptidase activity"/>
    <property type="evidence" value="ECO:0007669"/>
    <property type="project" value="TreeGrafter"/>
</dbReference>
<evidence type="ECO:0000256" key="7">
    <source>
        <dbReference type="PROSITE-ProRule" id="PRU01373"/>
    </source>
</evidence>
<evidence type="ECO:0000256" key="8">
    <source>
        <dbReference type="SAM" id="MobiDB-lite"/>
    </source>
</evidence>
<keyword evidence="6 7" id="KW-0961">Cell wall biogenesis/degradation</keyword>
<evidence type="ECO:0000256" key="3">
    <source>
        <dbReference type="ARBA" id="ARBA00022679"/>
    </source>
</evidence>
<protein>
    <submittedName>
        <fullName evidence="10">L,D-transpeptidase family protein</fullName>
    </submittedName>
</protein>
<evidence type="ECO:0000256" key="5">
    <source>
        <dbReference type="ARBA" id="ARBA00022984"/>
    </source>
</evidence>
<feature type="active site" description="Nucleophile" evidence="7">
    <location>
        <position position="198"/>
    </location>
</feature>
<dbReference type="UniPathway" id="UPA00219"/>
<reference evidence="10 11" key="1">
    <citation type="submission" date="2019-08" db="EMBL/GenBank/DDBJ databases">
        <title>Antarcticibacterium arcticum sp. nov., a bacterium isolated from marine sediment of the Canadian Beaufort Sea.</title>
        <authorList>
            <person name="Lee Y.M."/>
            <person name="Baek K."/>
            <person name="Lee D.-H."/>
            <person name="Shin S.C."/>
            <person name="Jin Y.K."/>
            <person name="Park Y."/>
        </authorList>
    </citation>
    <scope>NUCLEOTIDE SEQUENCE [LARGE SCALE GENOMIC DNA]</scope>
    <source>
        <strain evidence="10 11">PAMC 28998</strain>
    </source>
</reference>
<dbReference type="PANTHER" id="PTHR30582">
    <property type="entry name" value="L,D-TRANSPEPTIDASE"/>
    <property type="match status" value="1"/>
</dbReference>
<gene>
    <name evidence="10" type="ORF">FK178_06995</name>
</gene>
<dbReference type="GO" id="GO:0016740">
    <property type="term" value="F:transferase activity"/>
    <property type="evidence" value="ECO:0007669"/>
    <property type="project" value="UniProtKB-KW"/>
</dbReference>
<keyword evidence="3" id="KW-0808">Transferase</keyword>
<feature type="active site" description="Proton donor/acceptor" evidence="7">
    <location>
        <position position="185"/>
    </location>
</feature>
<keyword evidence="11" id="KW-1185">Reference proteome</keyword>
<dbReference type="Gene3D" id="2.40.440.10">
    <property type="entry name" value="L,D-transpeptidase catalytic domain-like"/>
    <property type="match status" value="1"/>
</dbReference>
<dbReference type="EMBL" id="CP042476">
    <property type="protein sequence ID" value="QED39080.1"/>
    <property type="molecule type" value="Genomic_DNA"/>
</dbReference>
<sequence length="294" mass="33734">MLLSCDGSSGKTSPSSIKTDSVKKEEEQKVEPVPEPLIIKYKLDSIVSTAHRDSIFGFFSEKEERNILLLNRIEKNRIKAGTRLVIPDTLFEDFLKYSPFPQEMPYLDSIPKTLLIAQRIQAFALYEKGRLIHWGPVSSGKQSTPTPNGLNYANFKSKRKVSTVDPDWIMPYYFNFMNFYGVGVHQYLLPGYPASHACVRLDMEDAKFIFDWAVPWKLDSRGRYLIKNGTPFMVFGEYNFNAQVPWLDLANNPDANKLNEGELGTIKKYVEDYMADEKNFEKKEITKEENLLGA</sequence>
<evidence type="ECO:0000256" key="6">
    <source>
        <dbReference type="ARBA" id="ARBA00023316"/>
    </source>
</evidence>
<dbReference type="PROSITE" id="PS52029">
    <property type="entry name" value="LD_TPASE"/>
    <property type="match status" value="1"/>
</dbReference>
<feature type="domain" description="L,D-TPase catalytic" evidence="9">
    <location>
        <begin position="112"/>
        <end position="235"/>
    </location>
</feature>
<feature type="compositionally biased region" description="Polar residues" evidence="8">
    <location>
        <begin position="1"/>
        <end position="19"/>
    </location>
</feature>
<dbReference type="InterPro" id="IPR005490">
    <property type="entry name" value="LD_TPept_cat_dom"/>
</dbReference>
<dbReference type="GO" id="GO:0071555">
    <property type="term" value="P:cell wall organization"/>
    <property type="evidence" value="ECO:0007669"/>
    <property type="project" value="UniProtKB-UniRule"/>
</dbReference>
<evidence type="ECO:0000259" key="9">
    <source>
        <dbReference type="PROSITE" id="PS52029"/>
    </source>
</evidence>
<dbReference type="Pfam" id="PF03734">
    <property type="entry name" value="YkuD"/>
    <property type="match status" value="1"/>
</dbReference>
<organism evidence="10 11">
    <name type="scientific">Antarcticibacterium arcticum</name>
    <dbReference type="NCBI Taxonomy" id="2585771"/>
    <lineage>
        <taxon>Bacteria</taxon>
        <taxon>Pseudomonadati</taxon>
        <taxon>Bacteroidota</taxon>
        <taxon>Flavobacteriia</taxon>
        <taxon>Flavobacteriales</taxon>
        <taxon>Flavobacteriaceae</taxon>
        <taxon>Antarcticibacterium</taxon>
    </lineage>
</organism>
<evidence type="ECO:0000256" key="2">
    <source>
        <dbReference type="ARBA" id="ARBA00005992"/>
    </source>
</evidence>
<dbReference type="CDD" id="cd16913">
    <property type="entry name" value="YkuD_like"/>
    <property type="match status" value="1"/>
</dbReference>
<evidence type="ECO:0000256" key="1">
    <source>
        <dbReference type="ARBA" id="ARBA00004752"/>
    </source>
</evidence>
<dbReference type="GO" id="GO:0005576">
    <property type="term" value="C:extracellular region"/>
    <property type="evidence" value="ECO:0007669"/>
    <property type="project" value="TreeGrafter"/>
</dbReference>
<dbReference type="Proteomes" id="UP000321954">
    <property type="component" value="Chromosome"/>
</dbReference>
<feature type="compositionally biased region" description="Basic and acidic residues" evidence="8">
    <location>
        <begin position="20"/>
        <end position="29"/>
    </location>
</feature>
<evidence type="ECO:0000256" key="4">
    <source>
        <dbReference type="ARBA" id="ARBA00022960"/>
    </source>
</evidence>
<comment type="similarity">
    <text evidence="2">Belongs to the YkuD family.</text>
</comment>
<dbReference type="OrthoDB" id="463216at2"/>
<dbReference type="KEGG" id="anp:FK178_06995"/>
<proteinExistence type="inferred from homology"/>
<dbReference type="PANTHER" id="PTHR30582:SF2">
    <property type="entry name" value="L,D-TRANSPEPTIDASE YCIB-RELATED"/>
    <property type="match status" value="1"/>
</dbReference>
<dbReference type="GO" id="GO:0008360">
    <property type="term" value="P:regulation of cell shape"/>
    <property type="evidence" value="ECO:0007669"/>
    <property type="project" value="UniProtKB-UniRule"/>
</dbReference>
<dbReference type="SUPFAM" id="SSF141523">
    <property type="entry name" value="L,D-transpeptidase catalytic domain-like"/>
    <property type="match status" value="1"/>
</dbReference>
<dbReference type="GO" id="GO:0018104">
    <property type="term" value="P:peptidoglycan-protein cross-linking"/>
    <property type="evidence" value="ECO:0007669"/>
    <property type="project" value="TreeGrafter"/>
</dbReference>
<comment type="pathway">
    <text evidence="1 7">Cell wall biogenesis; peptidoglycan biosynthesis.</text>
</comment>
<keyword evidence="4 7" id="KW-0133">Cell shape</keyword>
<evidence type="ECO:0000313" key="10">
    <source>
        <dbReference type="EMBL" id="QED39080.1"/>
    </source>
</evidence>
<dbReference type="InterPro" id="IPR038063">
    <property type="entry name" value="Transpep_catalytic_dom"/>
</dbReference>
<feature type="region of interest" description="Disordered" evidence="8">
    <location>
        <begin position="1"/>
        <end position="29"/>
    </location>
</feature>
<accession>A0A5B8YM47</accession>
<evidence type="ECO:0000313" key="11">
    <source>
        <dbReference type="Proteomes" id="UP000321954"/>
    </source>
</evidence>